<dbReference type="Proteomes" id="UP000410492">
    <property type="component" value="Unassembled WGS sequence"/>
</dbReference>
<accession>A0A653DV80</accession>
<feature type="transmembrane region" description="Helical" evidence="1">
    <location>
        <begin position="30"/>
        <end position="50"/>
    </location>
</feature>
<sequence>MLTLYFFCSGFCFITIIFVEIAIFKSSNEIAIFSSIPLVVLLIFIPALVYMDSLKGTRNAADLKLFSVSAFIHRNRNVAQIFSLVMAVSVYLLVMLQTV</sequence>
<evidence type="ECO:0000313" key="2">
    <source>
        <dbReference type="EMBL" id="VEN64128.1"/>
    </source>
</evidence>
<keyword evidence="1" id="KW-1133">Transmembrane helix</keyword>
<dbReference type="OrthoDB" id="6758637at2759"/>
<keyword evidence="1" id="KW-0472">Membrane</keyword>
<dbReference type="AlphaFoldDB" id="A0A653DV80"/>
<reference evidence="2 3" key="1">
    <citation type="submission" date="2019-01" db="EMBL/GenBank/DDBJ databases">
        <authorList>
            <person name="Sayadi A."/>
        </authorList>
    </citation>
    <scope>NUCLEOTIDE SEQUENCE [LARGE SCALE GENOMIC DNA]</scope>
</reference>
<keyword evidence="3" id="KW-1185">Reference proteome</keyword>
<protein>
    <submittedName>
        <fullName evidence="2">Uncharacterized protein</fullName>
    </submittedName>
</protein>
<keyword evidence="1" id="KW-0812">Transmembrane</keyword>
<organism evidence="2 3">
    <name type="scientific">Callosobruchus maculatus</name>
    <name type="common">Southern cowpea weevil</name>
    <name type="synonym">Pulse bruchid</name>
    <dbReference type="NCBI Taxonomy" id="64391"/>
    <lineage>
        <taxon>Eukaryota</taxon>
        <taxon>Metazoa</taxon>
        <taxon>Ecdysozoa</taxon>
        <taxon>Arthropoda</taxon>
        <taxon>Hexapoda</taxon>
        <taxon>Insecta</taxon>
        <taxon>Pterygota</taxon>
        <taxon>Neoptera</taxon>
        <taxon>Endopterygota</taxon>
        <taxon>Coleoptera</taxon>
        <taxon>Polyphaga</taxon>
        <taxon>Cucujiformia</taxon>
        <taxon>Chrysomeloidea</taxon>
        <taxon>Chrysomelidae</taxon>
        <taxon>Bruchinae</taxon>
        <taxon>Bruchini</taxon>
        <taxon>Callosobruchus</taxon>
    </lineage>
</organism>
<name>A0A653DV80_CALMS</name>
<proteinExistence type="predicted"/>
<evidence type="ECO:0000256" key="1">
    <source>
        <dbReference type="SAM" id="Phobius"/>
    </source>
</evidence>
<gene>
    <name evidence="2" type="ORF">CALMAC_LOCUS20758</name>
</gene>
<feature type="transmembrane region" description="Helical" evidence="1">
    <location>
        <begin position="5"/>
        <end position="24"/>
    </location>
</feature>
<feature type="transmembrane region" description="Helical" evidence="1">
    <location>
        <begin position="78"/>
        <end position="96"/>
    </location>
</feature>
<dbReference type="EMBL" id="CAACVG010015136">
    <property type="protein sequence ID" value="VEN64128.1"/>
    <property type="molecule type" value="Genomic_DNA"/>
</dbReference>
<feature type="non-terminal residue" evidence="2">
    <location>
        <position position="99"/>
    </location>
</feature>
<evidence type="ECO:0000313" key="3">
    <source>
        <dbReference type="Proteomes" id="UP000410492"/>
    </source>
</evidence>